<evidence type="ECO:0000256" key="7">
    <source>
        <dbReference type="ARBA" id="ARBA00035187"/>
    </source>
</evidence>
<dbReference type="Proteomes" id="UP000193218">
    <property type="component" value="Unassembled WGS sequence"/>
</dbReference>
<dbReference type="SMART" id="SM00535">
    <property type="entry name" value="RIBOc"/>
    <property type="match status" value="1"/>
</dbReference>
<dbReference type="PANTHER" id="PTHR11207">
    <property type="entry name" value="RIBONUCLEASE III"/>
    <property type="match status" value="1"/>
</dbReference>
<dbReference type="GeneID" id="33555803"/>
<dbReference type="STRING" id="4999.A0A1Y1U9U9"/>
<name>A0A1Y1U9U9_9TREE</name>
<keyword evidence="3" id="KW-0689">Ribosomal protein</keyword>
<dbReference type="OrthoDB" id="67027at2759"/>
<dbReference type="GO" id="GO:0005739">
    <property type="term" value="C:mitochondrion"/>
    <property type="evidence" value="ECO:0007669"/>
    <property type="project" value="TreeGrafter"/>
</dbReference>
<feature type="compositionally biased region" description="Low complexity" evidence="8">
    <location>
        <begin position="27"/>
        <end position="54"/>
    </location>
</feature>
<dbReference type="Gene3D" id="1.10.1520.10">
    <property type="entry name" value="Ribonuclease III domain"/>
    <property type="match status" value="1"/>
</dbReference>
<evidence type="ECO:0000259" key="9">
    <source>
        <dbReference type="SMART" id="SM00535"/>
    </source>
</evidence>
<dbReference type="RefSeq" id="XP_021868565.1">
    <property type="nucleotide sequence ID" value="XM_022013995.1"/>
</dbReference>
<dbReference type="GO" id="GO:0003735">
    <property type="term" value="F:structural constituent of ribosome"/>
    <property type="evidence" value="ECO:0007669"/>
    <property type="project" value="TreeGrafter"/>
</dbReference>
<dbReference type="PANTHER" id="PTHR11207:SF32">
    <property type="entry name" value="LARGE RIBOSOMAL SUBUNIT PROTEIN ML44"/>
    <property type="match status" value="1"/>
</dbReference>
<evidence type="ECO:0000313" key="10">
    <source>
        <dbReference type="EMBL" id="ORX34287.1"/>
    </source>
</evidence>
<protein>
    <recommendedName>
        <fullName evidence="7">Large ribosomal subunit protein mL44</fullName>
    </recommendedName>
</protein>
<dbReference type="SUPFAM" id="SSF54768">
    <property type="entry name" value="dsRNA-binding domain-like"/>
    <property type="match status" value="1"/>
</dbReference>
<proteinExistence type="inferred from homology"/>
<evidence type="ECO:0000256" key="5">
    <source>
        <dbReference type="ARBA" id="ARBA00023274"/>
    </source>
</evidence>
<dbReference type="GO" id="GO:0006396">
    <property type="term" value="P:RNA processing"/>
    <property type="evidence" value="ECO:0007669"/>
    <property type="project" value="InterPro"/>
</dbReference>
<sequence length="496" mass="53272">MSGRLFLSAAFQRRLARTPLRRKLSWSSTSSPLVPATSTSSSSSSSPSSSRFFSTSSVSSAKRDALRLPRSERPAVSVGPVRPILSEDIDLPSQPPDSALAVLLSRMTLDPDPALYPSVLACLTHPSYANTPYQSGDSTPSPQPSTSSSSSSSAAAQNTKEYNNELLSATGNSLLGLFAAEFLANRFPFLPTEPLKSAVTAYVGPAACVSVARELGIGVRHGADAGEFAMGQPSASAGVPIRWERMTLEREEAMIYPSARFNKMLKAEGDRWASKVETPSGMALDPDQSRRVKYAEQWTDVVASVMRAFVGLIYEQKGLHDAREFVHAHFFSRHLDLTTLFNFRNPKLVLAAVVERHMAEAGINKASGQTKIQPRLLASTGVATMAPLFNIGLFLPSGLKLAEGTGSSKAMAEHRASVNALMSLYLVRGDVSRVAGQNVSNLLPSMAHSPTPIGENGLETEETGEKGYKGKGFGGLETNVENSKRSQMRGRLLQSH</sequence>
<dbReference type="AlphaFoldDB" id="A0A1Y1U9U9"/>
<evidence type="ECO:0000256" key="1">
    <source>
        <dbReference type="ARBA" id="ARBA00004173"/>
    </source>
</evidence>
<dbReference type="InParanoid" id="A0A1Y1U9U9"/>
<comment type="caution">
    <text evidence="10">The sequence shown here is derived from an EMBL/GenBank/DDBJ whole genome shotgun (WGS) entry which is preliminary data.</text>
</comment>
<dbReference type="GO" id="GO:0003723">
    <property type="term" value="F:RNA binding"/>
    <property type="evidence" value="ECO:0007669"/>
    <property type="project" value="UniProtKB-KW"/>
</dbReference>
<feature type="compositionally biased region" description="Low complexity" evidence="8">
    <location>
        <begin position="138"/>
        <end position="157"/>
    </location>
</feature>
<dbReference type="Pfam" id="PF22892">
    <property type="entry name" value="DSRM_MRPL44"/>
    <property type="match status" value="1"/>
</dbReference>
<keyword evidence="5" id="KW-0687">Ribonucleoprotein</keyword>
<evidence type="ECO:0000256" key="8">
    <source>
        <dbReference type="SAM" id="MobiDB-lite"/>
    </source>
</evidence>
<organism evidence="10 11">
    <name type="scientific">Kockovaella imperatae</name>
    <dbReference type="NCBI Taxonomy" id="4999"/>
    <lineage>
        <taxon>Eukaryota</taxon>
        <taxon>Fungi</taxon>
        <taxon>Dikarya</taxon>
        <taxon>Basidiomycota</taxon>
        <taxon>Agaricomycotina</taxon>
        <taxon>Tremellomycetes</taxon>
        <taxon>Tremellales</taxon>
        <taxon>Cuniculitremaceae</taxon>
        <taxon>Kockovaella</taxon>
    </lineage>
</organism>
<dbReference type="SUPFAM" id="SSF69065">
    <property type="entry name" value="RNase III domain-like"/>
    <property type="match status" value="1"/>
</dbReference>
<reference evidence="10 11" key="1">
    <citation type="submission" date="2017-03" db="EMBL/GenBank/DDBJ databases">
        <title>Widespread Adenine N6-methylation of Active Genes in Fungi.</title>
        <authorList>
            <consortium name="DOE Joint Genome Institute"/>
            <person name="Mondo S.J."/>
            <person name="Dannebaum R.O."/>
            <person name="Kuo R.C."/>
            <person name="Louie K.B."/>
            <person name="Bewick A.J."/>
            <person name="Labutti K."/>
            <person name="Haridas S."/>
            <person name="Kuo A."/>
            <person name="Salamov A."/>
            <person name="Ahrendt S.R."/>
            <person name="Lau R."/>
            <person name="Bowen B.P."/>
            <person name="Lipzen A."/>
            <person name="Sullivan W."/>
            <person name="Andreopoulos W.B."/>
            <person name="Clum A."/>
            <person name="Lindquist E."/>
            <person name="Daum C."/>
            <person name="Northen T.R."/>
            <person name="Ramamoorthy G."/>
            <person name="Schmitz R.J."/>
            <person name="Gryganskyi A."/>
            <person name="Culley D."/>
            <person name="Magnuson J."/>
            <person name="James T.Y."/>
            <person name="O'Malley M.A."/>
            <person name="Stajich J.E."/>
            <person name="Spatafora J.W."/>
            <person name="Visel A."/>
            <person name="Grigoriev I.V."/>
        </authorList>
    </citation>
    <scope>NUCLEOTIDE SEQUENCE [LARGE SCALE GENOMIC DNA]</scope>
    <source>
        <strain evidence="10 11">NRRL Y-17943</strain>
    </source>
</reference>
<evidence type="ECO:0000256" key="6">
    <source>
        <dbReference type="ARBA" id="ARBA00024034"/>
    </source>
</evidence>
<evidence type="ECO:0000313" key="11">
    <source>
        <dbReference type="Proteomes" id="UP000193218"/>
    </source>
</evidence>
<evidence type="ECO:0000256" key="4">
    <source>
        <dbReference type="ARBA" id="ARBA00023128"/>
    </source>
</evidence>
<dbReference type="EMBL" id="NBSH01000015">
    <property type="protein sequence ID" value="ORX34287.1"/>
    <property type="molecule type" value="Genomic_DNA"/>
</dbReference>
<accession>A0A1Y1U9U9</accession>
<comment type="similarity">
    <text evidence="6">Belongs to the ribonuclease III family. Mitochondrion-specific ribosomal protein mL44 subfamily.</text>
</comment>
<feature type="region of interest" description="Disordered" evidence="8">
    <location>
        <begin position="443"/>
        <end position="496"/>
    </location>
</feature>
<feature type="region of interest" description="Disordered" evidence="8">
    <location>
        <begin position="131"/>
        <end position="157"/>
    </location>
</feature>
<feature type="region of interest" description="Disordered" evidence="8">
    <location>
        <begin position="25"/>
        <end position="54"/>
    </location>
</feature>
<dbReference type="InterPro" id="IPR000999">
    <property type="entry name" value="RNase_III_dom"/>
</dbReference>
<keyword evidence="11" id="KW-1185">Reference proteome</keyword>
<keyword evidence="4" id="KW-0496">Mitochondrion</keyword>
<dbReference type="InterPro" id="IPR036389">
    <property type="entry name" value="RNase_III_sf"/>
</dbReference>
<dbReference type="GO" id="GO:0004525">
    <property type="term" value="F:ribonuclease III activity"/>
    <property type="evidence" value="ECO:0007669"/>
    <property type="project" value="InterPro"/>
</dbReference>
<gene>
    <name evidence="10" type="ORF">BD324DRAFT_605148</name>
</gene>
<comment type="subcellular location">
    <subcellularLocation>
        <location evidence="1">Mitochondrion</location>
    </subcellularLocation>
</comment>
<dbReference type="InterPro" id="IPR044444">
    <property type="entry name" value="Ribosomal_mL44_DSRM_metazoa"/>
</dbReference>
<keyword evidence="2" id="KW-0694">RNA-binding</keyword>
<evidence type="ECO:0000256" key="3">
    <source>
        <dbReference type="ARBA" id="ARBA00022980"/>
    </source>
</evidence>
<dbReference type="Gene3D" id="3.30.160.20">
    <property type="match status" value="1"/>
</dbReference>
<evidence type="ECO:0000256" key="2">
    <source>
        <dbReference type="ARBA" id="ARBA00022884"/>
    </source>
</evidence>
<feature type="domain" description="RNase III" evidence="9">
    <location>
        <begin position="117"/>
        <end position="340"/>
    </location>
</feature>